<keyword evidence="2" id="KW-0813">Transport</keyword>
<feature type="transmembrane region" description="Helical" evidence="8">
    <location>
        <begin position="338"/>
        <end position="359"/>
    </location>
</feature>
<dbReference type="GO" id="GO:0005462">
    <property type="term" value="F:UDP-N-acetylglucosamine transmembrane transporter activity"/>
    <property type="evidence" value="ECO:0007669"/>
    <property type="project" value="TreeGrafter"/>
</dbReference>
<dbReference type="PANTHER" id="PTHR10778">
    <property type="entry name" value="SOLUTE CARRIER FAMILY 35 MEMBER B"/>
    <property type="match status" value="1"/>
</dbReference>
<dbReference type="GO" id="GO:0000139">
    <property type="term" value="C:Golgi membrane"/>
    <property type="evidence" value="ECO:0007669"/>
    <property type="project" value="TreeGrafter"/>
</dbReference>
<feature type="transmembrane region" description="Helical" evidence="8">
    <location>
        <begin position="98"/>
        <end position="116"/>
    </location>
</feature>
<keyword evidence="4 8" id="KW-0812">Transmembrane</keyword>
<reference evidence="10" key="2">
    <citation type="submission" date="2015-01" db="EMBL/GenBank/DDBJ databases">
        <title>Evolutionary Origins and Diversification of the Mycorrhizal Mutualists.</title>
        <authorList>
            <consortium name="DOE Joint Genome Institute"/>
            <consortium name="Mycorrhizal Genomics Consortium"/>
            <person name="Kohler A."/>
            <person name="Kuo A."/>
            <person name="Nagy L.G."/>
            <person name="Floudas D."/>
            <person name="Copeland A."/>
            <person name="Barry K.W."/>
            <person name="Cichocki N."/>
            <person name="Veneault-Fourrey C."/>
            <person name="LaButti K."/>
            <person name="Lindquist E.A."/>
            <person name="Lipzen A."/>
            <person name="Lundell T."/>
            <person name="Morin E."/>
            <person name="Murat C."/>
            <person name="Riley R."/>
            <person name="Ohm R."/>
            <person name="Sun H."/>
            <person name="Tunlid A."/>
            <person name="Henrissat B."/>
            <person name="Grigoriev I.V."/>
            <person name="Hibbett D.S."/>
            <person name="Martin F."/>
        </authorList>
    </citation>
    <scope>NUCLEOTIDE SEQUENCE [LARGE SCALE GENOMIC DNA]</scope>
    <source>
        <strain evidence="10">LaAM-08-1</strain>
    </source>
</reference>
<evidence type="ECO:0000256" key="4">
    <source>
        <dbReference type="ARBA" id="ARBA00022692"/>
    </source>
</evidence>
<reference evidence="9 10" key="1">
    <citation type="submission" date="2014-04" db="EMBL/GenBank/DDBJ databases">
        <authorList>
            <consortium name="DOE Joint Genome Institute"/>
            <person name="Kuo A."/>
            <person name="Kohler A."/>
            <person name="Nagy L.G."/>
            <person name="Floudas D."/>
            <person name="Copeland A."/>
            <person name="Barry K.W."/>
            <person name="Cichocki N."/>
            <person name="Veneault-Fourrey C."/>
            <person name="LaButti K."/>
            <person name="Lindquist E.A."/>
            <person name="Lipzen A."/>
            <person name="Lundell T."/>
            <person name="Morin E."/>
            <person name="Murat C."/>
            <person name="Sun H."/>
            <person name="Tunlid A."/>
            <person name="Henrissat B."/>
            <person name="Grigoriev I.V."/>
            <person name="Hibbett D.S."/>
            <person name="Martin F."/>
            <person name="Nordberg H.P."/>
            <person name="Cantor M.N."/>
            <person name="Hua S.X."/>
        </authorList>
    </citation>
    <scope>NUCLEOTIDE SEQUENCE [LARGE SCALE GENOMIC DNA]</scope>
    <source>
        <strain evidence="9 10">LaAM-08-1</strain>
    </source>
</reference>
<keyword evidence="3" id="KW-0762">Sugar transport</keyword>
<evidence type="ECO:0000256" key="3">
    <source>
        <dbReference type="ARBA" id="ARBA00022597"/>
    </source>
</evidence>
<dbReference type="GO" id="GO:0005464">
    <property type="term" value="F:UDP-xylose transmembrane transporter activity"/>
    <property type="evidence" value="ECO:0007669"/>
    <property type="project" value="TreeGrafter"/>
</dbReference>
<evidence type="ECO:0000313" key="10">
    <source>
        <dbReference type="Proteomes" id="UP000054477"/>
    </source>
</evidence>
<feature type="compositionally biased region" description="Low complexity" evidence="7">
    <location>
        <begin position="202"/>
        <end position="217"/>
    </location>
</feature>
<dbReference type="SUPFAM" id="SSF103481">
    <property type="entry name" value="Multidrug resistance efflux transporter EmrE"/>
    <property type="match status" value="1"/>
</dbReference>
<comment type="subcellular location">
    <subcellularLocation>
        <location evidence="1">Endomembrane system</location>
        <topology evidence="1">Multi-pass membrane protein</topology>
    </subcellularLocation>
</comment>
<protein>
    <recommendedName>
        <fullName evidence="11">UAA transporter</fullName>
    </recommendedName>
</protein>
<evidence type="ECO:0008006" key="11">
    <source>
        <dbReference type="Google" id="ProtNLM"/>
    </source>
</evidence>
<evidence type="ECO:0000256" key="7">
    <source>
        <dbReference type="SAM" id="MobiDB-lite"/>
    </source>
</evidence>
<evidence type="ECO:0000313" key="9">
    <source>
        <dbReference type="EMBL" id="KIK07716.1"/>
    </source>
</evidence>
<evidence type="ECO:0000256" key="6">
    <source>
        <dbReference type="ARBA" id="ARBA00023136"/>
    </source>
</evidence>
<dbReference type="InterPro" id="IPR037185">
    <property type="entry name" value="EmrE-like"/>
</dbReference>
<dbReference type="Pfam" id="PF08449">
    <property type="entry name" value="UAA"/>
    <property type="match status" value="2"/>
</dbReference>
<feature type="transmembrane region" description="Helical" evidence="8">
    <location>
        <begin position="128"/>
        <end position="146"/>
    </location>
</feature>
<dbReference type="InterPro" id="IPR013657">
    <property type="entry name" value="SCL35B1-4/HUT1"/>
</dbReference>
<keyword evidence="10" id="KW-1185">Reference proteome</keyword>
<feature type="transmembrane region" description="Helical" evidence="8">
    <location>
        <begin position="392"/>
        <end position="410"/>
    </location>
</feature>
<dbReference type="HOGENOM" id="CLU_033007_1_1_1"/>
<feature type="transmembrane region" description="Helical" evidence="8">
    <location>
        <begin position="33"/>
        <end position="53"/>
    </location>
</feature>
<evidence type="ECO:0000256" key="2">
    <source>
        <dbReference type="ARBA" id="ARBA00022448"/>
    </source>
</evidence>
<feature type="transmembrane region" description="Helical" evidence="8">
    <location>
        <begin position="74"/>
        <end position="92"/>
    </location>
</feature>
<keyword evidence="6 8" id="KW-0472">Membrane</keyword>
<dbReference type="Proteomes" id="UP000054477">
    <property type="component" value="Unassembled WGS sequence"/>
</dbReference>
<accession>A0A0C9XRS7</accession>
<keyword evidence="5 8" id="KW-1133">Transmembrane helix</keyword>
<evidence type="ECO:0000256" key="5">
    <source>
        <dbReference type="ARBA" id="ARBA00022989"/>
    </source>
</evidence>
<name>A0A0C9XRS7_9AGAR</name>
<evidence type="ECO:0000256" key="8">
    <source>
        <dbReference type="SAM" id="Phobius"/>
    </source>
</evidence>
<sequence length="424" mass="46171">MWLPTLSLIFGGCCSNAITLEHVTSQYPNSGSLITFLQFFLISLHGLPTHLTWTRYGPRFKPRRIPLTPYLGQVALFYLISLLNNAAFAYQIPMPVHIIFRSGGLVISILLGWLVSNKRYSFTQILSVLMVTLGVVLTTLSASHASPSSSSSAETNPYTYTTGILILTVALIFSAFLGILQDWTYTKYGRPALSSSSPPVGPASTNPSTTSNTNGPSPSNPPPPAWQESMFYLHFLGLFLFLPLLPELKSQISAINHLSPRAEFSVPLPFPPLSFPTLIPPFTSIQTLNLNLTTTFLSFPSPGNSIYLSIPTPYLPLLLNTLTQLLCIAGVHRLTTRVSALTVTLVLVVRKATSLVLSVKGGVLWRVLPRGVTRLFGGLEGVGKKYQDVNGAMLWTGAALVMLGTVGYTLGTAKRTEKTRTKEE</sequence>
<dbReference type="AlphaFoldDB" id="A0A0C9XRS7"/>
<proteinExistence type="predicted"/>
<gene>
    <name evidence="9" type="ORF">K443DRAFT_673292</name>
</gene>
<evidence type="ECO:0000256" key="1">
    <source>
        <dbReference type="ARBA" id="ARBA00004127"/>
    </source>
</evidence>
<organism evidence="9 10">
    <name type="scientific">Laccaria amethystina LaAM-08-1</name>
    <dbReference type="NCBI Taxonomy" id="1095629"/>
    <lineage>
        <taxon>Eukaryota</taxon>
        <taxon>Fungi</taxon>
        <taxon>Dikarya</taxon>
        <taxon>Basidiomycota</taxon>
        <taxon>Agaricomycotina</taxon>
        <taxon>Agaricomycetes</taxon>
        <taxon>Agaricomycetidae</taxon>
        <taxon>Agaricales</taxon>
        <taxon>Agaricineae</taxon>
        <taxon>Hydnangiaceae</taxon>
        <taxon>Laccaria</taxon>
    </lineage>
</organism>
<feature type="region of interest" description="Disordered" evidence="7">
    <location>
        <begin position="192"/>
        <end position="221"/>
    </location>
</feature>
<dbReference type="OrthoDB" id="999962at2759"/>
<dbReference type="EMBL" id="KN838546">
    <property type="protein sequence ID" value="KIK07716.1"/>
    <property type="molecule type" value="Genomic_DNA"/>
</dbReference>
<dbReference type="GO" id="GO:0005789">
    <property type="term" value="C:endoplasmic reticulum membrane"/>
    <property type="evidence" value="ECO:0007669"/>
    <property type="project" value="TreeGrafter"/>
</dbReference>
<dbReference type="PANTHER" id="PTHR10778:SF4">
    <property type="entry name" value="NUCLEOTIDE SUGAR TRANSPORTER SLC35B4"/>
    <property type="match status" value="1"/>
</dbReference>
<feature type="transmembrane region" description="Helical" evidence="8">
    <location>
        <begin position="158"/>
        <end position="180"/>
    </location>
</feature>